<feature type="compositionally biased region" description="Polar residues" evidence="1">
    <location>
        <begin position="1"/>
        <end position="10"/>
    </location>
</feature>
<feature type="compositionally biased region" description="Polar residues" evidence="1">
    <location>
        <begin position="70"/>
        <end position="92"/>
    </location>
</feature>
<feature type="compositionally biased region" description="Basic residues" evidence="1">
    <location>
        <begin position="292"/>
        <end position="304"/>
    </location>
</feature>
<feature type="compositionally biased region" description="Basic residues" evidence="1">
    <location>
        <begin position="336"/>
        <end position="346"/>
    </location>
</feature>
<feature type="region of interest" description="Disordered" evidence="1">
    <location>
        <begin position="168"/>
        <end position="230"/>
    </location>
</feature>
<accession>A0A1B6MNI2</accession>
<feature type="compositionally biased region" description="Acidic residues" evidence="1">
    <location>
        <begin position="315"/>
        <end position="324"/>
    </location>
</feature>
<gene>
    <name evidence="2" type="ORF">g.6346</name>
</gene>
<feature type="region of interest" description="Disordered" evidence="1">
    <location>
        <begin position="487"/>
        <end position="507"/>
    </location>
</feature>
<protein>
    <submittedName>
        <fullName evidence="2">Uncharacterized protein</fullName>
    </submittedName>
</protein>
<feature type="region of interest" description="Disordered" evidence="1">
    <location>
        <begin position="1"/>
        <end position="49"/>
    </location>
</feature>
<evidence type="ECO:0000256" key="1">
    <source>
        <dbReference type="SAM" id="MobiDB-lite"/>
    </source>
</evidence>
<feature type="compositionally biased region" description="Basic residues" evidence="1">
    <location>
        <begin position="174"/>
        <end position="185"/>
    </location>
</feature>
<feature type="compositionally biased region" description="Basic residues" evidence="1">
    <location>
        <begin position="40"/>
        <end position="49"/>
    </location>
</feature>
<evidence type="ECO:0000313" key="2">
    <source>
        <dbReference type="EMBL" id="JAT37415.1"/>
    </source>
</evidence>
<name>A0A1B6MNI2_9HEMI</name>
<feature type="non-terminal residue" evidence="2">
    <location>
        <position position="507"/>
    </location>
</feature>
<feature type="compositionally biased region" description="Polar residues" evidence="1">
    <location>
        <begin position="187"/>
        <end position="228"/>
    </location>
</feature>
<dbReference type="AlphaFoldDB" id="A0A1B6MNI2"/>
<feature type="compositionally biased region" description="Acidic residues" evidence="1">
    <location>
        <begin position="351"/>
        <end position="378"/>
    </location>
</feature>
<sequence>MANIPKQTPNQKKHVSPRLKKGKKSPGVTINKPANGQGKIQKRKNKKKKAKLILKNKNLGPSLIGHVQNAVKNKNNISKNRTKKSQPVQGNSKEMEKGKTGQHLQKETTPSSISNIQIPVAVKKKCRRIRKKKNKFPLNNTEDKKMAQGKTAKQIIIKVLNSQKEITPSIQTNKRIRQRKKKKKSQLPANNQIKSKKSQLPANNQIKSKKSQFPGNNQIKSKKSQTSVKNKRKGYTFVIERFHTSLRRIRPRKCKDLQYRLEYAKRREKEETDKQVIINSVCKDEQTTPPVKKSRRKLRRKNKKAQSLVKNESQSDPDDSEEMETTTSSFGDTQKAVRRYRKRKKVQSCTDDSDDDDDDDDDGDVDVDDDDKDEDDEYELRPELTSGEKRILDVDDLFKSPKVETAGSIRLVHIPESLLNVSVEHLSEESQSWLMGNMFDEYKIMESTLKKIKLDPSQDPLGVELVPSKVSPDVELDPSQVFPDVELDASQVSPDIKLDPSQDPLGV</sequence>
<feature type="compositionally biased region" description="Basic residues" evidence="1">
    <location>
        <begin position="11"/>
        <end position="24"/>
    </location>
</feature>
<reference evidence="2" key="1">
    <citation type="submission" date="2015-11" db="EMBL/GenBank/DDBJ databases">
        <title>De novo transcriptome assembly of four potential Pierce s Disease insect vectors from Arizona vineyards.</title>
        <authorList>
            <person name="Tassone E.E."/>
        </authorList>
    </citation>
    <scope>NUCLEOTIDE SEQUENCE</scope>
</reference>
<proteinExistence type="predicted"/>
<feature type="region of interest" description="Disordered" evidence="1">
    <location>
        <begin position="285"/>
        <end position="378"/>
    </location>
</feature>
<feature type="region of interest" description="Disordered" evidence="1">
    <location>
        <begin position="64"/>
        <end position="111"/>
    </location>
</feature>
<organism evidence="2">
    <name type="scientific">Graphocephala atropunctata</name>
    <dbReference type="NCBI Taxonomy" id="36148"/>
    <lineage>
        <taxon>Eukaryota</taxon>
        <taxon>Metazoa</taxon>
        <taxon>Ecdysozoa</taxon>
        <taxon>Arthropoda</taxon>
        <taxon>Hexapoda</taxon>
        <taxon>Insecta</taxon>
        <taxon>Pterygota</taxon>
        <taxon>Neoptera</taxon>
        <taxon>Paraneoptera</taxon>
        <taxon>Hemiptera</taxon>
        <taxon>Auchenorrhyncha</taxon>
        <taxon>Membracoidea</taxon>
        <taxon>Cicadellidae</taxon>
        <taxon>Cicadellinae</taxon>
        <taxon>Cicadellini</taxon>
        <taxon>Graphocephala</taxon>
    </lineage>
</organism>
<dbReference type="EMBL" id="GEBQ01002562">
    <property type="protein sequence ID" value="JAT37415.1"/>
    <property type="molecule type" value="Transcribed_RNA"/>
</dbReference>